<proteinExistence type="predicted"/>
<dbReference type="AlphaFoldDB" id="A0A6N3IPI8"/>
<evidence type="ECO:0000256" key="1">
    <source>
        <dbReference type="SAM" id="MobiDB-lite"/>
    </source>
</evidence>
<feature type="region of interest" description="Disordered" evidence="1">
    <location>
        <begin position="1"/>
        <end position="44"/>
    </location>
</feature>
<name>A0A6N3IPI8_9BACT</name>
<feature type="non-terminal residue" evidence="2">
    <location>
        <position position="1"/>
    </location>
</feature>
<organism evidence="2">
    <name type="scientific">uncultured Thermomicrobiales bacterium</name>
    <dbReference type="NCBI Taxonomy" id="1645740"/>
    <lineage>
        <taxon>Bacteria</taxon>
        <taxon>Pseudomonadati</taxon>
        <taxon>Thermomicrobiota</taxon>
        <taxon>Thermomicrobia</taxon>
        <taxon>Thermomicrobiales</taxon>
        <taxon>environmental samples</taxon>
    </lineage>
</organism>
<evidence type="ECO:0000313" key="2">
    <source>
        <dbReference type="EMBL" id="CAA9590570.1"/>
    </source>
</evidence>
<feature type="non-terminal residue" evidence="2">
    <location>
        <position position="75"/>
    </location>
</feature>
<sequence length="75" mass="8326">VCRYPPRRAAAAGRSGDRSPRTPAARTRNTASARGARPPSRLGDRRLCRRRIVVSAGTYHRRTACRTRAARVARL</sequence>
<protein>
    <submittedName>
        <fullName evidence="2">Uncharacterized protein</fullName>
    </submittedName>
</protein>
<reference evidence="2" key="1">
    <citation type="submission" date="2020-02" db="EMBL/GenBank/DDBJ databases">
        <authorList>
            <person name="Meier V. D."/>
        </authorList>
    </citation>
    <scope>NUCLEOTIDE SEQUENCE</scope>
    <source>
        <strain evidence="2">AVDCRST_MAG18</strain>
    </source>
</reference>
<gene>
    <name evidence="2" type="ORF">AVDCRST_MAG18-5066</name>
</gene>
<accession>A0A6N3IPI8</accession>
<dbReference type="EMBL" id="CADCWN010000409">
    <property type="protein sequence ID" value="CAA9590570.1"/>
    <property type="molecule type" value="Genomic_DNA"/>
</dbReference>
<feature type="compositionally biased region" description="Low complexity" evidence="1">
    <location>
        <begin position="1"/>
        <end position="14"/>
    </location>
</feature>